<dbReference type="GO" id="GO:0007411">
    <property type="term" value="P:axon guidance"/>
    <property type="evidence" value="ECO:0007669"/>
    <property type="project" value="TreeGrafter"/>
</dbReference>
<dbReference type="PANTHER" id="PTHR22826:SF106">
    <property type="entry name" value="TRIO, ISOFORM A"/>
    <property type="match status" value="1"/>
</dbReference>
<dbReference type="InterPro" id="IPR051336">
    <property type="entry name" value="RhoGEF_Guanine_NuclExch_SF"/>
</dbReference>
<dbReference type="OrthoDB" id="10004999at2759"/>
<dbReference type="GO" id="GO:0019898">
    <property type="term" value="C:extrinsic component of membrane"/>
    <property type="evidence" value="ECO:0007669"/>
    <property type="project" value="TreeGrafter"/>
</dbReference>
<protein>
    <submittedName>
        <fullName evidence="2">Uncharacterized protein</fullName>
    </submittedName>
</protein>
<dbReference type="GeneID" id="112127377"/>
<organism evidence="2 3">
    <name type="scientific">Cimex lectularius</name>
    <name type="common">Bed bug</name>
    <name type="synonym">Acanthia lectularia</name>
    <dbReference type="NCBI Taxonomy" id="79782"/>
    <lineage>
        <taxon>Eukaryota</taxon>
        <taxon>Metazoa</taxon>
        <taxon>Ecdysozoa</taxon>
        <taxon>Arthropoda</taxon>
        <taxon>Hexapoda</taxon>
        <taxon>Insecta</taxon>
        <taxon>Pterygota</taxon>
        <taxon>Neoptera</taxon>
        <taxon>Paraneoptera</taxon>
        <taxon>Hemiptera</taxon>
        <taxon>Heteroptera</taxon>
        <taxon>Panheteroptera</taxon>
        <taxon>Cimicomorpha</taxon>
        <taxon>Cimicidae</taxon>
        <taxon>Cimex</taxon>
    </lineage>
</organism>
<sequence>MVSVVNSFFSSVLKRKNSQSPLKGKLKRVGMEGGRDVMPLLEERVAVVTGGRDRRGGPLLTFPTSARRDRLKPDDYRRLIHYLINIPPLRNQLSNEK</sequence>
<reference evidence="2" key="1">
    <citation type="submission" date="2022-01" db="UniProtKB">
        <authorList>
            <consortium name="EnsemblMetazoa"/>
        </authorList>
    </citation>
    <scope>IDENTIFICATION</scope>
</reference>
<name>A0A8I6SIS8_CIMLE</name>
<evidence type="ECO:0000313" key="3">
    <source>
        <dbReference type="Proteomes" id="UP000494040"/>
    </source>
</evidence>
<proteinExistence type="predicted"/>
<dbReference type="AlphaFoldDB" id="A0A8I6SIS8"/>
<evidence type="ECO:0000256" key="1">
    <source>
        <dbReference type="ARBA" id="ARBA00022658"/>
    </source>
</evidence>
<dbReference type="PANTHER" id="PTHR22826">
    <property type="entry name" value="RHO GUANINE EXCHANGE FACTOR-RELATED"/>
    <property type="match status" value="1"/>
</dbReference>
<dbReference type="Proteomes" id="UP000494040">
    <property type="component" value="Unassembled WGS sequence"/>
</dbReference>
<keyword evidence="1" id="KW-0344">Guanine-nucleotide releasing factor</keyword>
<dbReference type="EnsemblMetazoa" id="XM_024228285.1">
    <property type="protein sequence ID" value="XP_024084053.1"/>
    <property type="gene ID" value="LOC112127377"/>
</dbReference>
<dbReference type="KEGG" id="clec:112127377"/>
<dbReference type="GO" id="GO:0005085">
    <property type="term" value="F:guanyl-nucleotide exchange factor activity"/>
    <property type="evidence" value="ECO:0007669"/>
    <property type="project" value="UniProtKB-KW"/>
</dbReference>
<accession>A0A8I6SIS8</accession>
<dbReference type="GO" id="GO:0005737">
    <property type="term" value="C:cytoplasm"/>
    <property type="evidence" value="ECO:0007669"/>
    <property type="project" value="TreeGrafter"/>
</dbReference>
<dbReference type="RefSeq" id="XP_024084053.1">
    <property type="nucleotide sequence ID" value="XM_024228285.1"/>
</dbReference>
<evidence type="ECO:0000313" key="2">
    <source>
        <dbReference type="EnsemblMetazoa" id="XP_024084053.1"/>
    </source>
</evidence>
<keyword evidence="3" id="KW-1185">Reference proteome</keyword>